<organism evidence="1 2">
    <name type="scientific">Pseudonocardia petroleophila</name>
    <dbReference type="NCBI Taxonomy" id="37331"/>
    <lineage>
        <taxon>Bacteria</taxon>
        <taxon>Bacillati</taxon>
        <taxon>Actinomycetota</taxon>
        <taxon>Actinomycetes</taxon>
        <taxon>Pseudonocardiales</taxon>
        <taxon>Pseudonocardiaceae</taxon>
        <taxon>Pseudonocardia</taxon>
    </lineage>
</organism>
<evidence type="ECO:0008006" key="3">
    <source>
        <dbReference type="Google" id="ProtNLM"/>
    </source>
</evidence>
<dbReference type="AlphaFoldDB" id="A0A7G7MCC5"/>
<dbReference type="Gene3D" id="3.10.129.10">
    <property type="entry name" value="Hotdog Thioesterase"/>
    <property type="match status" value="1"/>
</dbReference>
<keyword evidence="2" id="KW-1185">Reference proteome</keyword>
<dbReference type="EMBL" id="CP060131">
    <property type="protein sequence ID" value="QNG50436.1"/>
    <property type="molecule type" value="Genomic_DNA"/>
</dbReference>
<proteinExistence type="predicted"/>
<dbReference type="RefSeq" id="WP_185717198.1">
    <property type="nucleotide sequence ID" value="NZ_BAAAWI010000001.1"/>
</dbReference>
<evidence type="ECO:0000313" key="2">
    <source>
        <dbReference type="Proteomes" id="UP000515728"/>
    </source>
</evidence>
<gene>
    <name evidence="1" type="ORF">H6H00_19620</name>
</gene>
<evidence type="ECO:0000313" key="1">
    <source>
        <dbReference type="EMBL" id="QNG50436.1"/>
    </source>
</evidence>
<dbReference type="Proteomes" id="UP000515728">
    <property type="component" value="Chromosome"/>
</dbReference>
<reference evidence="1 2" key="1">
    <citation type="submission" date="2020-08" db="EMBL/GenBank/DDBJ databases">
        <authorList>
            <person name="Mo P."/>
        </authorList>
    </citation>
    <scope>NUCLEOTIDE SEQUENCE [LARGE SCALE GENOMIC DNA]</scope>
    <source>
        <strain evidence="1 2">CGMCC 4.1532</strain>
    </source>
</reference>
<protein>
    <recommendedName>
        <fullName evidence="3">N-terminal half of MaoC dehydratase</fullName>
    </recommendedName>
</protein>
<name>A0A7G7MCC5_9PSEU</name>
<dbReference type="KEGG" id="ppel:H6H00_19620"/>
<accession>A0A7G7MCC5</accession>
<sequence>MTESDADLIDVEVLRTALDGRELPGGELTVEAYESALADYALLAPDVDTEHAHPLWLLVLALRGMGISVDELCRLAGQRAQDTLLFGNCEIAQRRPVRVGHRFRMTASAGPVARKESRGGGHLDFVTVRVEVHDTADGPHPGDPVGTVTNGFIFKRGA</sequence>